<dbReference type="GO" id="GO:0046872">
    <property type="term" value="F:metal ion binding"/>
    <property type="evidence" value="ECO:0007669"/>
    <property type="project" value="UniProtKB-KW"/>
</dbReference>
<dbReference type="GeneID" id="37043409"/>
<keyword evidence="8" id="KW-0106">Calcium</keyword>
<keyword evidence="5" id="KW-0812">Transmembrane</keyword>
<dbReference type="GO" id="GO:0005886">
    <property type="term" value="C:plasma membrane"/>
    <property type="evidence" value="ECO:0007669"/>
    <property type="project" value="UniProtKB-SubCell"/>
</dbReference>
<evidence type="ECO:0000256" key="10">
    <source>
        <dbReference type="ARBA" id="ARBA00022989"/>
    </source>
</evidence>
<dbReference type="InterPro" id="IPR029058">
    <property type="entry name" value="AB_hydrolase_fold"/>
</dbReference>
<feature type="region of interest" description="Disordered" evidence="15">
    <location>
        <begin position="639"/>
        <end position="830"/>
    </location>
</feature>
<feature type="region of interest" description="Disordered" evidence="15">
    <location>
        <begin position="1274"/>
        <end position="1295"/>
    </location>
</feature>
<dbReference type="CDD" id="cd00519">
    <property type="entry name" value="Lipase_3"/>
    <property type="match status" value="1"/>
</dbReference>
<keyword evidence="10" id="KW-1133">Transmembrane helix</keyword>
<evidence type="ECO:0000256" key="7">
    <source>
        <dbReference type="ARBA" id="ARBA00022801"/>
    </source>
</evidence>
<evidence type="ECO:0000313" key="18">
    <source>
        <dbReference type="Proteomes" id="UP000245768"/>
    </source>
</evidence>
<evidence type="ECO:0000256" key="12">
    <source>
        <dbReference type="ARBA" id="ARBA00023136"/>
    </source>
</evidence>
<keyword evidence="18" id="KW-1185">Reference proteome</keyword>
<evidence type="ECO:0000256" key="14">
    <source>
        <dbReference type="ARBA" id="ARBA00026104"/>
    </source>
</evidence>
<feature type="region of interest" description="Disordered" evidence="15">
    <location>
        <begin position="1347"/>
        <end position="1368"/>
    </location>
</feature>
<dbReference type="InParanoid" id="A0A316YL04"/>
<dbReference type="GO" id="GO:0016298">
    <property type="term" value="F:lipase activity"/>
    <property type="evidence" value="ECO:0007669"/>
    <property type="project" value="TreeGrafter"/>
</dbReference>
<feature type="region of interest" description="Disordered" evidence="15">
    <location>
        <begin position="298"/>
        <end position="340"/>
    </location>
</feature>
<feature type="compositionally biased region" description="Basic and acidic residues" evidence="15">
    <location>
        <begin position="506"/>
        <end position="520"/>
    </location>
</feature>
<dbReference type="EC" id="3.1.1.116" evidence="14"/>
<evidence type="ECO:0000256" key="9">
    <source>
        <dbReference type="ARBA" id="ARBA00022963"/>
    </source>
</evidence>
<name>A0A316YL04_9BASI</name>
<keyword evidence="7" id="KW-0378">Hydrolase</keyword>
<dbReference type="GO" id="GO:0046340">
    <property type="term" value="P:diacylglycerol catabolic process"/>
    <property type="evidence" value="ECO:0007669"/>
    <property type="project" value="TreeGrafter"/>
</dbReference>
<feature type="compositionally biased region" description="Polar residues" evidence="15">
    <location>
        <begin position="764"/>
        <end position="777"/>
    </location>
</feature>
<evidence type="ECO:0000256" key="6">
    <source>
        <dbReference type="ARBA" id="ARBA00022723"/>
    </source>
</evidence>
<dbReference type="PANTHER" id="PTHR45792:SF7">
    <property type="entry name" value="PUTATIVE (AFU_ORTHOLOGUE AFUA_6G02710)-RELATED"/>
    <property type="match status" value="1"/>
</dbReference>
<feature type="compositionally biased region" description="Basic and acidic residues" evidence="15">
    <location>
        <begin position="735"/>
        <end position="756"/>
    </location>
</feature>
<dbReference type="Gene3D" id="3.40.50.1820">
    <property type="entry name" value="alpha/beta hydrolase"/>
    <property type="match status" value="1"/>
</dbReference>
<proteinExistence type="predicted"/>
<evidence type="ECO:0000256" key="11">
    <source>
        <dbReference type="ARBA" id="ARBA00023098"/>
    </source>
</evidence>
<dbReference type="PANTHER" id="PTHR45792">
    <property type="entry name" value="DIACYLGLYCEROL LIPASE HOMOLOG-RELATED"/>
    <property type="match status" value="1"/>
</dbReference>
<evidence type="ECO:0000256" key="5">
    <source>
        <dbReference type="ARBA" id="ARBA00022692"/>
    </source>
</evidence>
<feature type="compositionally biased region" description="Polar residues" evidence="15">
    <location>
        <begin position="720"/>
        <end position="734"/>
    </location>
</feature>
<evidence type="ECO:0000256" key="3">
    <source>
        <dbReference type="ARBA" id="ARBA00022475"/>
    </source>
</evidence>
<evidence type="ECO:0000259" key="16">
    <source>
        <dbReference type="Pfam" id="PF01764"/>
    </source>
</evidence>
<protein>
    <recommendedName>
        <fullName evidence="14">sn-1-specific diacylglycerol lipase</fullName>
        <ecNumber evidence="14">3.1.1.116</ecNumber>
    </recommendedName>
</protein>
<keyword evidence="12" id="KW-0472">Membrane</keyword>
<organism evidence="17 18">
    <name type="scientific">Acaromyces ingoldii</name>
    <dbReference type="NCBI Taxonomy" id="215250"/>
    <lineage>
        <taxon>Eukaryota</taxon>
        <taxon>Fungi</taxon>
        <taxon>Dikarya</taxon>
        <taxon>Basidiomycota</taxon>
        <taxon>Ustilaginomycotina</taxon>
        <taxon>Exobasidiomycetes</taxon>
        <taxon>Exobasidiales</taxon>
        <taxon>Cryptobasidiaceae</taxon>
        <taxon>Acaromyces</taxon>
    </lineage>
</organism>
<evidence type="ECO:0000256" key="13">
    <source>
        <dbReference type="ARBA" id="ARBA00024531"/>
    </source>
</evidence>
<feature type="domain" description="Fungal lipase-type" evidence="16">
    <location>
        <begin position="924"/>
        <end position="1093"/>
    </location>
</feature>
<dbReference type="Pfam" id="PF01764">
    <property type="entry name" value="Lipase_3"/>
    <property type="match status" value="1"/>
</dbReference>
<dbReference type="InterPro" id="IPR052214">
    <property type="entry name" value="DAG_Lipase-Related"/>
</dbReference>
<feature type="region of interest" description="Disordered" evidence="15">
    <location>
        <begin position="489"/>
        <end position="571"/>
    </location>
</feature>
<keyword evidence="3" id="KW-1003">Cell membrane</keyword>
<accession>A0A316YL04</accession>
<keyword evidence="6" id="KW-0479">Metal-binding</keyword>
<dbReference type="OrthoDB" id="438440at2759"/>
<evidence type="ECO:0000256" key="4">
    <source>
        <dbReference type="ARBA" id="ARBA00022553"/>
    </source>
</evidence>
<comment type="catalytic activity">
    <reaction evidence="13">
        <text>a 1,2-diacyl-sn-glycerol + H2O = a 2-acylglycerol + a fatty acid + H(+)</text>
        <dbReference type="Rhea" id="RHEA:33275"/>
        <dbReference type="ChEBI" id="CHEBI:15377"/>
        <dbReference type="ChEBI" id="CHEBI:15378"/>
        <dbReference type="ChEBI" id="CHEBI:17389"/>
        <dbReference type="ChEBI" id="CHEBI:17815"/>
        <dbReference type="ChEBI" id="CHEBI:28868"/>
        <dbReference type="EC" id="3.1.1.116"/>
    </reaction>
    <physiologicalReaction direction="left-to-right" evidence="13">
        <dbReference type="Rhea" id="RHEA:33276"/>
    </physiologicalReaction>
</comment>
<evidence type="ECO:0000256" key="15">
    <source>
        <dbReference type="SAM" id="MobiDB-lite"/>
    </source>
</evidence>
<gene>
    <name evidence="17" type="ORF">FA10DRAFT_266439</name>
</gene>
<feature type="compositionally biased region" description="Basic and acidic residues" evidence="15">
    <location>
        <begin position="1347"/>
        <end position="1358"/>
    </location>
</feature>
<reference evidence="17 18" key="1">
    <citation type="journal article" date="2018" name="Mol. Biol. Evol.">
        <title>Broad Genomic Sampling Reveals a Smut Pathogenic Ancestry of the Fungal Clade Ustilaginomycotina.</title>
        <authorList>
            <person name="Kijpornyongpan T."/>
            <person name="Mondo S.J."/>
            <person name="Barry K."/>
            <person name="Sandor L."/>
            <person name="Lee J."/>
            <person name="Lipzen A."/>
            <person name="Pangilinan J."/>
            <person name="LaButti K."/>
            <person name="Hainaut M."/>
            <person name="Henrissat B."/>
            <person name="Grigoriev I.V."/>
            <person name="Spatafora J.W."/>
            <person name="Aime M.C."/>
        </authorList>
    </citation>
    <scope>NUCLEOTIDE SEQUENCE [LARGE SCALE GENOMIC DNA]</scope>
    <source>
        <strain evidence="17 18">MCA 4198</strain>
    </source>
</reference>
<comment type="cofactor">
    <cofactor evidence="1">
        <name>Ca(2+)</name>
        <dbReference type="ChEBI" id="CHEBI:29108"/>
    </cofactor>
</comment>
<feature type="region of interest" description="Disordered" evidence="15">
    <location>
        <begin position="455"/>
        <end position="475"/>
    </location>
</feature>
<dbReference type="GO" id="GO:0019369">
    <property type="term" value="P:arachidonate metabolic process"/>
    <property type="evidence" value="ECO:0007669"/>
    <property type="project" value="TreeGrafter"/>
</dbReference>
<feature type="compositionally biased region" description="Low complexity" evidence="15">
    <location>
        <begin position="1284"/>
        <end position="1295"/>
    </location>
</feature>
<feature type="compositionally biased region" description="Acidic residues" evidence="15">
    <location>
        <begin position="1359"/>
        <end position="1368"/>
    </location>
</feature>
<sequence>MALVGGDHDNEDESRRSMDVAETLKQLAQTQAQVAPGSGASAAIVQFATGSTLLPQNLADMVTNLALLARVSLKSTAFFIEVILETAKYGTGMGLGLTRRALISAVGTARAIHALKNGEQWDAQNVGRSPTYGVKELVRKEQSSAFLSVLDKYTALGVYLIHHTFTLAELFAQSGFYLAGTSIKAGLGAADESVRILDGIFGSNETSRALSSFIGLLKRELGGNDPLVVQAGGGIRALGALTKAITTFAVVQNATYRRTAKTQKTRVLYDCIVLGETEMKSWRAQLVGPGNFVKSALQQHDGPPALPGPIPSRTSSVLRSDGSLSGRREERKRRSMGSIRSALSSMVRPRSIFAGGDEDLDLEDIEQSYDASAHRLPRDASGLEEPLGLLDDLDYLVGAVEEDDPISSGQATPNGTVIAAAELRDDELTEDMREILQQSDQADLERGLVLGQLRQEVGPNGNTRPRDVKRIFRRKGKGRDGGAIYEITTETTEVIEETTTTTTTTTKDRRPQQPRKDSKSLRFPNPFNAFSSERAERAVPPSSNGNESGRRSSEDEDWMEVERSMRNSSLSPIVDESMTSIPEAPNGRPAETSIATVSRKQTLERPDESKQRVQEVVRTMTRRLIQKRRVVQQVHIQDEEVEDSEMESGSSPRLASKRKDFDSPMTASDAGTATPVAASQARNGQDIGTGLNRALHKAKSSLKGGGGNTRHNLHPEDATAASQKTPLQPISPRTPSKDAKREEKPFRKKPQIDKDLPAPPPGTTGVTQNPNTGASYDSASMRRKRRSRAPSIGSIRSFASRTHTHTQSTTTTTTDGAEEGPEGAPGAFPRQHLVKNLRRFSRHSSAAYGQNVMRVLGIGDGQYFFADTRERSANIFSYAHHVGIPPNNVLLSSYCEGANTPFHSEKMAPIVNYISRDDEAKAIVLTCRGTLGLSDMLTDLTCDYVDISVPGGKPHHRYQVHSGMLASAQRLSTKGSIVLETLRTALLDSPNYGLVITGHSLGAGVGVLLALLLSTPSDLFQQAVLDHPEASAIRHPRISSPFVTSLDSILPPGRPIHVYGYGCPATTSADLSRYCKGLCTTVVHGHDMVPYLSLGWVRDMKAVAFSLSDERESTMAQEIVGRVVGLYQRRKRDTQRAALEQGREQDDEEAMMQRPTELPEHERNLAFDVQELAEGRTRNRATDAGYRDPGVSEDPRLNKDKAKRRPAGQQYSHPFQEDRDKEEDEEKEVADWLWSLIKTMRASMDSDKLYPPGQVYHLEAQQVFVTAHMSMSDDVRNSHSSRGTTQTEAQQSQKQAEAARVIMRLVEDVTTKFSEPVFARSMLRDHVPTNYELVTQLLWEAVVPKREQEQDRQNREANMEQDQDLQQQ</sequence>
<evidence type="ECO:0000256" key="2">
    <source>
        <dbReference type="ARBA" id="ARBA00004651"/>
    </source>
</evidence>
<feature type="compositionally biased region" description="Low complexity" evidence="15">
    <location>
        <begin position="805"/>
        <end position="814"/>
    </location>
</feature>
<dbReference type="Proteomes" id="UP000245768">
    <property type="component" value="Unassembled WGS sequence"/>
</dbReference>
<feature type="region of interest" description="Disordered" evidence="15">
    <location>
        <begin position="1131"/>
        <end position="1224"/>
    </location>
</feature>
<evidence type="ECO:0000256" key="8">
    <source>
        <dbReference type="ARBA" id="ARBA00022837"/>
    </source>
</evidence>
<comment type="subcellular location">
    <subcellularLocation>
        <location evidence="2">Cell membrane</location>
        <topology evidence="2">Multi-pass membrane protein</topology>
    </subcellularLocation>
</comment>
<feature type="compositionally biased region" description="Low complexity" evidence="15">
    <location>
        <begin position="489"/>
        <end position="505"/>
    </location>
</feature>
<evidence type="ECO:0000256" key="1">
    <source>
        <dbReference type="ARBA" id="ARBA00001913"/>
    </source>
</evidence>
<keyword evidence="4" id="KW-0597">Phosphoprotein</keyword>
<dbReference type="RefSeq" id="XP_025377097.1">
    <property type="nucleotide sequence ID" value="XM_025521493.1"/>
</dbReference>
<dbReference type="EMBL" id="KZ819636">
    <property type="protein sequence ID" value="PWN89899.1"/>
    <property type="molecule type" value="Genomic_DNA"/>
</dbReference>
<dbReference type="InterPro" id="IPR002921">
    <property type="entry name" value="Fungal_lipase-type"/>
</dbReference>
<keyword evidence="11" id="KW-0443">Lipid metabolism</keyword>
<dbReference type="SUPFAM" id="SSF53474">
    <property type="entry name" value="alpha/beta-Hydrolases"/>
    <property type="match status" value="1"/>
</dbReference>
<evidence type="ECO:0000313" key="17">
    <source>
        <dbReference type="EMBL" id="PWN89899.1"/>
    </source>
</evidence>
<keyword evidence="9" id="KW-0442">Lipid degradation</keyword>